<gene>
    <name evidence="2" type="ORF">CRG98_008347</name>
</gene>
<organism evidence="2 3">
    <name type="scientific">Punica granatum</name>
    <name type="common">Pomegranate</name>
    <dbReference type="NCBI Taxonomy" id="22663"/>
    <lineage>
        <taxon>Eukaryota</taxon>
        <taxon>Viridiplantae</taxon>
        <taxon>Streptophyta</taxon>
        <taxon>Embryophyta</taxon>
        <taxon>Tracheophyta</taxon>
        <taxon>Spermatophyta</taxon>
        <taxon>Magnoliopsida</taxon>
        <taxon>eudicotyledons</taxon>
        <taxon>Gunneridae</taxon>
        <taxon>Pentapetalae</taxon>
        <taxon>rosids</taxon>
        <taxon>malvids</taxon>
        <taxon>Myrtales</taxon>
        <taxon>Lythraceae</taxon>
        <taxon>Punica</taxon>
    </lineage>
</organism>
<keyword evidence="3" id="KW-1185">Reference proteome</keyword>
<proteinExistence type="predicted"/>
<evidence type="ECO:0000313" key="2">
    <source>
        <dbReference type="EMBL" id="PKI71247.1"/>
    </source>
</evidence>
<sequence>MISGPQQLCPEGAVIRERTEEGVYKKQALEGDPPAPGLMEPPDEAQRESPERGGGDGEDREELVDITLRKQKIIGGGCLYEYEVDTAEATGCCNLGIADTALLPQGREETLKSPGHDFP</sequence>
<comment type="caution">
    <text evidence="2">The sequence shown here is derived from an EMBL/GenBank/DDBJ whole genome shotgun (WGS) entry which is preliminary data.</text>
</comment>
<name>A0A2I0KRZ4_PUNGR</name>
<dbReference type="Proteomes" id="UP000233551">
    <property type="component" value="Unassembled WGS sequence"/>
</dbReference>
<feature type="compositionally biased region" description="Basic and acidic residues" evidence="1">
    <location>
        <begin position="19"/>
        <end position="29"/>
    </location>
</feature>
<evidence type="ECO:0000256" key="1">
    <source>
        <dbReference type="SAM" id="MobiDB-lite"/>
    </source>
</evidence>
<accession>A0A2I0KRZ4</accession>
<dbReference type="AlphaFoldDB" id="A0A2I0KRZ4"/>
<protein>
    <submittedName>
        <fullName evidence="2">Uncharacterized protein</fullName>
    </submittedName>
</protein>
<feature type="compositionally biased region" description="Basic and acidic residues" evidence="1">
    <location>
        <begin position="44"/>
        <end position="57"/>
    </location>
</feature>
<dbReference type="EMBL" id="PGOL01000386">
    <property type="protein sequence ID" value="PKI71247.1"/>
    <property type="molecule type" value="Genomic_DNA"/>
</dbReference>
<reference evidence="2 3" key="1">
    <citation type="submission" date="2017-11" db="EMBL/GenBank/DDBJ databases">
        <title>De-novo sequencing of pomegranate (Punica granatum L.) genome.</title>
        <authorList>
            <person name="Akparov Z."/>
            <person name="Amiraslanov A."/>
            <person name="Hajiyeva S."/>
            <person name="Abbasov M."/>
            <person name="Kaur K."/>
            <person name="Hamwieh A."/>
            <person name="Solovyev V."/>
            <person name="Salamov A."/>
            <person name="Braich B."/>
            <person name="Kosarev P."/>
            <person name="Mahmoud A."/>
            <person name="Hajiyev E."/>
            <person name="Babayeva S."/>
            <person name="Izzatullayeva V."/>
            <person name="Mammadov A."/>
            <person name="Mammadov A."/>
            <person name="Sharifova S."/>
            <person name="Ojaghi J."/>
            <person name="Eynullazada K."/>
            <person name="Bayramov B."/>
            <person name="Abdulazimova A."/>
            <person name="Shahmuradov I."/>
        </authorList>
    </citation>
    <scope>NUCLEOTIDE SEQUENCE [LARGE SCALE GENOMIC DNA]</scope>
    <source>
        <strain evidence="3">cv. AG2017</strain>
        <tissue evidence="2">Leaf</tissue>
    </source>
</reference>
<evidence type="ECO:0000313" key="3">
    <source>
        <dbReference type="Proteomes" id="UP000233551"/>
    </source>
</evidence>
<feature type="region of interest" description="Disordered" evidence="1">
    <location>
        <begin position="19"/>
        <end position="63"/>
    </location>
</feature>